<reference evidence="2 3" key="1">
    <citation type="journal article" date="2013" name="Genome Biol.">
        <title>Genomic analysis reveals key aspects of prokaryotic symbiosis in the phototrophic consortium "Chlorochromatium aggregatum".</title>
        <authorList>
            <person name="Liu Z."/>
            <person name="Muller J."/>
            <person name="Li T."/>
            <person name="Alvey R.M."/>
            <person name="Vogl K."/>
            <person name="Frigaard N.U."/>
            <person name="Rockwell N.C."/>
            <person name="Boyd E.S."/>
            <person name="Tomsho L.P."/>
            <person name="Schuster S.C."/>
            <person name="Henke P."/>
            <person name="Rohde M."/>
            <person name="Overmann J."/>
            <person name="Bryant D.A."/>
        </authorList>
    </citation>
    <scope>NUCLEOTIDE SEQUENCE [LARGE SCALE GENOMIC DNA]</scope>
    <source>
        <strain evidence="2">CR</strain>
    </source>
</reference>
<evidence type="ECO:0000313" key="2">
    <source>
        <dbReference type="EMBL" id="AGX87803.1"/>
    </source>
</evidence>
<feature type="transmembrane region" description="Helical" evidence="1">
    <location>
        <begin position="15"/>
        <end position="33"/>
    </location>
</feature>
<dbReference type="EMBL" id="CP004885">
    <property type="protein sequence ID" value="AGX87803.1"/>
    <property type="molecule type" value="Genomic_DNA"/>
</dbReference>
<proteinExistence type="predicted"/>
<name>U5NC32_9BURK</name>
<accession>U5NC32</accession>
<protein>
    <submittedName>
        <fullName evidence="2">Uncharacterized protein</fullName>
    </submittedName>
</protein>
<gene>
    <name evidence="2" type="ORF">Cenrod_1718</name>
</gene>
<keyword evidence="1" id="KW-1133">Transmembrane helix</keyword>
<keyword evidence="1" id="KW-0812">Transmembrane</keyword>
<dbReference type="KEGG" id="cbx:Cenrod_1718"/>
<dbReference type="AlphaFoldDB" id="U5NC32"/>
<dbReference type="STRING" id="946483.Cenrod_1718"/>
<sequence>MLCINAAFTLSAKPMGFAVLCQLASALWAFYAVSVRRLALLHSGFLQTTSREIALAVG</sequence>
<keyword evidence="3" id="KW-1185">Reference proteome</keyword>
<evidence type="ECO:0000313" key="3">
    <source>
        <dbReference type="Proteomes" id="UP000017184"/>
    </source>
</evidence>
<dbReference type="Proteomes" id="UP000017184">
    <property type="component" value="Chromosome"/>
</dbReference>
<dbReference type="HOGENOM" id="CLU_210831_0_0_4"/>
<organism evidence="2 3">
    <name type="scientific">Candidatus Symbiobacter mobilis CR</name>
    <dbReference type="NCBI Taxonomy" id="946483"/>
    <lineage>
        <taxon>Bacteria</taxon>
        <taxon>Pseudomonadati</taxon>
        <taxon>Pseudomonadota</taxon>
        <taxon>Betaproteobacteria</taxon>
        <taxon>Burkholderiales</taxon>
        <taxon>Comamonadaceae</taxon>
    </lineage>
</organism>
<keyword evidence="1" id="KW-0472">Membrane</keyword>
<evidence type="ECO:0000256" key="1">
    <source>
        <dbReference type="SAM" id="Phobius"/>
    </source>
</evidence>